<dbReference type="InterPro" id="IPR001841">
    <property type="entry name" value="Znf_RING"/>
</dbReference>
<evidence type="ECO:0000256" key="6">
    <source>
        <dbReference type="SAM" id="SignalP"/>
    </source>
</evidence>
<dbReference type="Gene3D" id="3.30.40.10">
    <property type="entry name" value="Zinc/RING finger domain, C3HC4 (zinc finger)"/>
    <property type="match status" value="1"/>
</dbReference>
<dbReference type="GO" id="GO:0008270">
    <property type="term" value="F:zinc ion binding"/>
    <property type="evidence" value="ECO:0007669"/>
    <property type="project" value="UniProtKB-KW"/>
</dbReference>
<dbReference type="CDD" id="cd16500">
    <property type="entry name" value="RING-HC_CARP"/>
    <property type="match status" value="1"/>
</dbReference>
<feature type="chain" id="PRO_5013292636" evidence="6">
    <location>
        <begin position="27"/>
        <end position="1814"/>
    </location>
</feature>
<organism evidence="8">
    <name type="scientific">Culex tarsalis</name>
    <name type="common">Encephalitis mosquito</name>
    <dbReference type="NCBI Taxonomy" id="7177"/>
    <lineage>
        <taxon>Eukaryota</taxon>
        <taxon>Metazoa</taxon>
        <taxon>Ecdysozoa</taxon>
        <taxon>Arthropoda</taxon>
        <taxon>Hexapoda</taxon>
        <taxon>Insecta</taxon>
        <taxon>Pterygota</taxon>
        <taxon>Neoptera</taxon>
        <taxon>Endopterygota</taxon>
        <taxon>Diptera</taxon>
        <taxon>Nematocera</taxon>
        <taxon>Culicoidea</taxon>
        <taxon>Culicidae</taxon>
        <taxon>Culicinae</taxon>
        <taxon>Culicini</taxon>
        <taxon>Culex</taxon>
        <taxon>Culex</taxon>
    </lineage>
</organism>
<feature type="compositionally biased region" description="Basic and acidic residues" evidence="5">
    <location>
        <begin position="1129"/>
        <end position="1155"/>
    </location>
</feature>
<dbReference type="PANTHER" id="PTHR14879">
    <property type="entry name" value="CASPASE REGULATOR, RING FINGER DOMAIN-CONTAINING"/>
    <property type="match status" value="1"/>
</dbReference>
<keyword evidence="6" id="KW-0732">Signal</keyword>
<evidence type="ECO:0000256" key="2">
    <source>
        <dbReference type="ARBA" id="ARBA00022833"/>
    </source>
</evidence>
<dbReference type="GO" id="GO:0005886">
    <property type="term" value="C:plasma membrane"/>
    <property type="evidence" value="ECO:0007669"/>
    <property type="project" value="TreeGrafter"/>
</dbReference>
<dbReference type="InterPro" id="IPR055111">
    <property type="entry name" value="RNF34_RFFL_HeH"/>
</dbReference>
<evidence type="ECO:0000256" key="3">
    <source>
        <dbReference type="PROSITE-ProRule" id="PRU00175"/>
    </source>
</evidence>
<dbReference type="Pfam" id="PF13920">
    <property type="entry name" value="zf-C3HC4_3"/>
    <property type="match status" value="1"/>
</dbReference>
<dbReference type="PROSITE" id="PS50089">
    <property type="entry name" value="ZF_RING_2"/>
    <property type="match status" value="1"/>
</dbReference>
<dbReference type="GO" id="GO:0043161">
    <property type="term" value="P:proteasome-mediated ubiquitin-dependent protein catabolic process"/>
    <property type="evidence" value="ECO:0007669"/>
    <property type="project" value="TreeGrafter"/>
</dbReference>
<feature type="signal peptide" evidence="6">
    <location>
        <begin position="1"/>
        <end position="26"/>
    </location>
</feature>
<dbReference type="SMART" id="SM00184">
    <property type="entry name" value="RING"/>
    <property type="match status" value="1"/>
</dbReference>
<feature type="compositionally biased region" description="Low complexity" evidence="5">
    <location>
        <begin position="420"/>
        <end position="432"/>
    </location>
</feature>
<evidence type="ECO:0000259" key="7">
    <source>
        <dbReference type="PROSITE" id="PS50089"/>
    </source>
</evidence>
<feature type="domain" description="RING-type" evidence="7">
    <location>
        <begin position="1767"/>
        <end position="1802"/>
    </location>
</feature>
<dbReference type="FunFam" id="3.30.40.10:FF:000110">
    <property type="entry name" value="E3 ubiquitin-protein ligase RNF34 isoform X1"/>
    <property type="match status" value="1"/>
</dbReference>
<feature type="region of interest" description="Disordered" evidence="5">
    <location>
        <begin position="1043"/>
        <end position="1079"/>
    </location>
</feature>
<dbReference type="InterPro" id="IPR051728">
    <property type="entry name" value="RING-FYVE_E3_ubiquitin-ligase"/>
</dbReference>
<keyword evidence="1 3" id="KW-0863">Zinc-finger</keyword>
<dbReference type="GO" id="GO:1902042">
    <property type="term" value="P:negative regulation of extrinsic apoptotic signaling pathway via death domain receptors"/>
    <property type="evidence" value="ECO:0007669"/>
    <property type="project" value="TreeGrafter"/>
</dbReference>
<feature type="region of interest" description="Disordered" evidence="5">
    <location>
        <begin position="407"/>
        <end position="554"/>
    </location>
</feature>
<feature type="compositionally biased region" description="Low complexity" evidence="5">
    <location>
        <begin position="478"/>
        <end position="494"/>
    </location>
</feature>
<accession>A0A1Q3FFZ3</accession>
<feature type="compositionally biased region" description="Acidic residues" evidence="5">
    <location>
        <begin position="236"/>
        <end position="256"/>
    </location>
</feature>
<feature type="compositionally biased region" description="Low complexity" evidence="5">
    <location>
        <begin position="184"/>
        <end position="196"/>
    </location>
</feature>
<feature type="compositionally biased region" description="Polar residues" evidence="5">
    <location>
        <begin position="1371"/>
        <end position="1382"/>
    </location>
</feature>
<feature type="compositionally biased region" description="Basic and acidic residues" evidence="5">
    <location>
        <begin position="292"/>
        <end position="302"/>
    </location>
</feature>
<keyword evidence="2" id="KW-0862">Zinc</keyword>
<feature type="coiled-coil region" evidence="4">
    <location>
        <begin position="637"/>
        <end position="825"/>
    </location>
</feature>
<feature type="region of interest" description="Disordered" evidence="5">
    <location>
        <begin position="1099"/>
        <end position="1242"/>
    </location>
</feature>
<feature type="coiled-coil region" evidence="4">
    <location>
        <begin position="967"/>
        <end position="1033"/>
    </location>
</feature>
<feature type="coiled-coil region" evidence="4">
    <location>
        <begin position="865"/>
        <end position="927"/>
    </location>
</feature>
<keyword evidence="1 3" id="KW-0479">Metal-binding</keyword>
<dbReference type="SUPFAM" id="SSF57850">
    <property type="entry name" value="RING/U-box"/>
    <property type="match status" value="1"/>
</dbReference>
<feature type="compositionally biased region" description="Basic and acidic residues" evidence="5">
    <location>
        <begin position="467"/>
        <end position="476"/>
    </location>
</feature>
<dbReference type="PANTHER" id="PTHR14879:SF15">
    <property type="entry name" value="E3 UBIQUITIN-PROTEIN LIGASE RIFIFYLIN-LIKE PROTEIN"/>
    <property type="match status" value="1"/>
</dbReference>
<feature type="region of interest" description="Disordered" evidence="5">
    <location>
        <begin position="142"/>
        <end position="302"/>
    </location>
</feature>
<feature type="region of interest" description="Disordered" evidence="5">
    <location>
        <begin position="1407"/>
        <end position="1459"/>
    </location>
</feature>
<dbReference type="GO" id="GO:0070936">
    <property type="term" value="P:protein K48-linked ubiquitination"/>
    <property type="evidence" value="ECO:0007669"/>
    <property type="project" value="TreeGrafter"/>
</dbReference>
<dbReference type="EMBL" id="GFDL01008576">
    <property type="protein sequence ID" value="JAV26469.1"/>
    <property type="molecule type" value="Transcribed_RNA"/>
</dbReference>
<feature type="compositionally biased region" description="Polar residues" evidence="5">
    <location>
        <begin position="1440"/>
        <end position="1459"/>
    </location>
</feature>
<feature type="compositionally biased region" description="Gly residues" evidence="5">
    <location>
        <begin position="1199"/>
        <end position="1221"/>
    </location>
</feature>
<name>A0A1Q3FFZ3_CULTA</name>
<feature type="compositionally biased region" description="Polar residues" evidence="5">
    <location>
        <begin position="508"/>
        <end position="522"/>
    </location>
</feature>
<evidence type="ECO:0000313" key="8">
    <source>
        <dbReference type="EMBL" id="JAV26469.1"/>
    </source>
</evidence>
<dbReference type="Pfam" id="PF22968">
    <property type="entry name" value="RNF34L-like_3rd"/>
    <property type="match status" value="1"/>
</dbReference>
<keyword evidence="4" id="KW-0175">Coiled coil</keyword>
<feature type="compositionally biased region" description="Basic and acidic residues" evidence="5">
    <location>
        <begin position="1184"/>
        <end position="1197"/>
    </location>
</feature>
<evidence type="ECO:0000256" key="1">
    <source>
        <dbReference type="ARBA" id="ARBA00022771"/>
    </source>
</evidence>
<feature type="compositionally biased region" description="Basic and acidic residues" evidence="5">
    <location>
        <begin position="447"/>
        <end position="457"/>
    </location>
</feature>
<dbReference type="GO" id="GO:0005737">
    <property type="term" value="C:cytoplasm"/>
    <property type="evidence" value="ECO:0007669"/>
    <property type="project" value="TreeGrafter"/>
</dbReference>
<sequence>MKKLNFASFVHISCLVLVLNAAGSGARECGDPECKTPIANAYATLGYKGGGEGKVDLVHGEKLVILGRNVGKERHFLVRKANGVVGLANKSFIRDTNILVKQKDLILIPDEEAVAAKKIEPSGTVQPDVVEGTTLNVAEVAATKATPAEDTPAPVEEKTPELEVVPSGGEAIKQEPNESNSLPAATSVEVDAAAATGKKEPEGTLNDNQSDPEEEGEDEEADEENLFSLLFKDPDAVDEEDEEEDAEDDEGEDEQQVGEKVPETKSTDQPAEVEADKTSEPAVQDPEPSKASSEEVKQSEEVKNIVEEVPASTEAPAEVVVTTVTLNPILEEPEVPTPIAVEVTTATPTVDQPASVEVDVQNKTVEKVAEVPQPPIDIVVDDPRQEIPVTEEPELPLAVANANVIEDKREPDSALPRPPHSLLRGGLGSLLSHSHHHHHHHHHGHGHGHDHGSHEQEEVPFIAGLGSDDRIPHREPLQQQQQQQQPQQPQQQQQDEAAPENGFCDSVSCPNPGQPSSQQHQHANGFHHPMVSSPQVSEEMGATTPQEVAPSPAKVEEVGPVEGAAASASQEDVDYAEMFISELFKLSDLILLLAITSFTLIVFSLGHYLINKNRKEKPLIYKLNMVERDLMASHKENAMLKADLAETRHKLTSIENNSFGSNDMVIALRQDLDDAEQTKLELQEQIASLEKELENAAEAGLELNKMVAELLNQSGSDSIALTVDELQKQLNEQQQTILSMNTTLADKSRENSELQITLASQSAKFGQELDELQQTFNDLKLEKNNIEIELNNLKAGQNSQLEILRKETSAEIAKLNKEVKSFQSKWEESKKAQSSAEAKVEALEECIKDIKRGNTNGTVDGLIDSAELKAQLAVLKKEKSNLQDRLQGEVVARQLLDDHVKMINDEISNLKKEYSQAEKDKLEAETRLEVLSSYFKDKETQLQKELSIKEAMWMQQQGETTSTVERIRFLQDEVQQLKSQNEKLRAEIQTLDTAHKAQYTKLETQSHDAWLAARQAERRLEESRNEASTLRRKLTVLVDGAGGTTDGLIPGPVPPPADLSMTAPSPIRVESPNAPPPPLMGLPPPPFLPPPFGAPFMPPFMPPPGPGEMRPAPLGRLMSPPPNRYSPSMDRDRDHRDHRYSPDRDRGRYSPDSRYDYSVMSNYETETDFSPPRSPSPHSHSRRSNYDRDRDHRRDGRTSGSGGDRNVGSGGGGGGGGGENGAGRRRPDGGRGSNSGASSRYGQFYSTSAENCANTFDQIKNTCQNLFSSISEKLGSDAKPQQHHNPGGPRFSNSSAEENLRPREDQTTSPGVYQQPRFGSNDVYQVNLPPPTTTPGISPTDDRNSRVIVPNAGGADDEGDEGGSGLTSGADDTSGNTSSVSSPEHRSGAADALSVRIDNMLASDAIQNPGGCDCSDEEDEKEPVKATSEENLLPDAATAGPSQRLSMPESNTDTCSSSFDELNPECVVSLPVAEPSTADPTDPEHWQIVHVPTPSVTTASPINETVLPQATISTATMTEQPQTTTTMNPGDDVPVCPSQTPRRHSDSFLLAVVPSGSRARSPAVDEPSAAQSSQPTAVISNKCFKCGKRRNGLRRQLKKFRKQLEQTGSSGSSEVEKRRQLEAFLSYLERRSKGSLELSTDTDSITDQDASISLALDGGEPMELGGGEGSSHYSRVGADDGQEVKINVYSSGNQDLANMSHIKLSDIKESADLDVLSVKQLKELLMLNRVDFKGCCEKPELRERVLRLWRDYKSIPSIEKLTTDDLCKICMDAPIECVILECGHMTTCTACGKVLSECPICRQYIVRVVRFFRA</sequence>
<feature type="region of interest" description="Disordered" evidence="5">
    <location>
        <begin position="1275"/>
        <end position="1390"/>
    </location>
</feature>
<dbReference type="InterPro" id="IPR013083">
    <property type="entry name" value="Znf_RING/FYVE/PHD"/>
</dbReference>
<reference evidence="8" key="1">
    <citation type="submission" date="2017-01" db="EMBL/GenBank/DDBJ databases">
        <title>A deep insight into the sialotranscriptome of adult male and female Cluex tarsalis mosquitoes.</title>
        <authorList>
            <person name="Ribeiro J.M."/>
            <person name="Moreira F."/>
            <person name="Bernard K.A."/>
            <person name="Calvo E."/>
        </authorList>
    </citation>
    <scope>NUCLEOTIDE SEQUENCE</scope>
    <source>
        <strain evidence="8">Kern County</strain>
        <tissue evidence="8">Salivary glands</tissue>
    </source>
</reference>
<evidence type="ECO:0000256" key="5">
    <source>
        <dbReference type="SAM" id="MobiDB-lite"/>
    </source>
</evidence>
<protein>
    <submittedName>
        <fullName evidence="8">Putative transport and golgi organization protein 1</fullName>
    </submittedName>
</protein>
<dbReference type="GO" id="GO:0061630">
    <property type="term" value="F:ubiquitin protein ligase activity"/>
    <property type="evidence" value="ECO:0007669"/>
    <property type="project" value="TreeGrafter"/>
</dbReference>
<evidence type="ECO:0000256" key="4">
    <source>
        <dbReference type="SAM" id="Coils"/>
    </source>
</evidence>
<feature type="compositionally biased region" description="Acidic residues" evidence="5">
    <location>
        <begin position="210"/>
        <end position="225"/>
    </location>
</feature>
<feature type="compositionally biased region" description="Basic residues" evidence="5">
    <location>
        <begin position="433"/>
        <end position="446"/>
    </location>
</feature>
<proteinExistence type="predicted"/>